<keyword evidence="3 4" id="KW-0808">Transferase</keyword>
<evidence type="ECO:0000313" key="5">
    <source>
        <dbReference type="Proteomes" id="UP000031521"/>
    </source>
</evidence>
<proteinExistence type="inferred from homology"/>
<evidence type="ECO:0000256" key="3">
    <source>
        <dbReference type="ARBA" id="ARBA00022679"/>
    </source>
</evidence>
<gene>
    <name evidence="4" type="ORF">P73_3963</name>
</gene>
<reference evidence="4 5" key="1">
    <citation type="journal article" date="2014" name="Int. J. Syst. Evol. Microbiol.">
        <title>Celeribacter indicus sp. nov., a polycyclic aromatic hydrocarbon-degrading bacterium from deep-sea sediment and reclassification of Huaishuia halophila as Celeribacter halophilus comb. nov.</title>
        <authorList>
            <person name="Lai Q."/>
            <person name="Cao J."/>
            <person name="Yuan J."/>
            <person name="Li F."/>
            <person name="Shao Z."/>
        </authorList>
    </citation>
    <scope>NUCLEOTIDE SEQUENCE [LARGE SCALE GENOMIC DNA]</scope>
    <source>
        <strain evidence="4">P73</strain>
    </source>
</reference>
<dbReference type="EC" id="2.1.1.86" evidence="4"/>
<dbReference type="Proteomes" id="UP000031521">
    <property type="component" value="Chromosome"/>
</dbReference>
<dbReference type="InterPro" id="IPR023467">
    <property type="entry name" value="MeTrfase_MtrH/MtxH"/>
</dbReference>
<dbReference type="Pfam" id="PF02007">
    <property type="entry name" value="MtrH"/>
    <property type="match status" value="1"/>
</dbReference>
<keyword evidence="5" id="KW-1185">Reference proteome</keyword>
<dbReference type="GO" id="GO:0006730">
    <property type="term" value="P:one-carbon metabolic process"/>
    <property type="evidence" value="ECO:0007669"/>
    <property type="project" value="InterPro"/>
</dbReference>
<dbReference type="STRING" id="1208324.P73_3963"/>
<keyword evidence="2 4" id="KW-0489">Methyltransferase</keyword>
<dbReference type="RefSeq" id="WP_043870956.1">
    <property type="nucleotide sequence ID" value="NZ_CP004393.1"/>
</dbReference>
<protein>
    <submittedName>
        <fullName evidence="4">Tetrahydromethanopterin S-methyltransferase subunit H</fullName>
        <ecNumber evidence="4">2.1.1.86</ecNumber>
    </submittedName>
</protein>
<dbReference type="InterPro" id="IPR011005">
    <property type="entry name" value="Dihydropteroate_synth-like_sf"/>
</dbReference>
<accession>A0A0B5DZ46</accession>
<dbReference type="PIRSF" id="PIRSF004960">
    <property type="entry name" value="MtrH_MtxH"/>
    <property type="match status" value="1"/>
</dbReference>
<dbReference type="EMBL" id="CP004393">
    <property type="protein sequence ID" value="AJE48678.1"/>
    <property type="molecule type" value="Genomic_DNA"/>
</dbReference>
<name>A0A0B5DZ46_9RHOB</name>
<evidence type="ECO:0000256" key="2">
    <source>
        <dbReference type="ARBA" id="ARBA00022603"/>
    </source>
</evidence>
<evidence type="ECO:0000313" key="4">
    <source>
        <dbReference type="EMBL" id="AJE48678.1"/>
    </source>
</evidence>
<dbReference type="KEGG" id="cid:P73_3963"/>
<dbReference type="AlphaFoldDB" id="A0A0B5DZ46"/>
<dbReference type="HOGENOM" id="CLU_048697_0_0_5"/>
<dbReference type="GO" id="GO:0032259">
    <property type="term" value="P:methylation"/>
    <property type="evidence" value="ECO:0007669"/>
    <property type="project" value="UniProtKB-KW"/>
</dbReference>
<dbReference type="Gene3D" id="3.20.20.20">
    <property type="entry name" value="Dihydropteroate synthase-like"/>
    <property type="match status" value="1"/>
</dbReference>
<dbReference type="NCBIfam" id="NF002142">
    <property type="entry name" value="PRK00979.1-1"/>
    <property type="match status" value="1"/>
</dbReference>
<dbReference type="OrthoDB" id="9553326at2"/>
<sequence>MAEPKPVRIGNCVVGGPLGSHTGLAVGSIFYDNHSIVEDAFKGSFNAEKAAGLIDRVNGLARRHGIQMAFDVIGSDPDAFCKFIDFTADRTDLPLLLNATEAEVRIAGLEFAAKKGILNRAIFASLNEDTEDEEIEALGRHKPAAVMILANDVGDPTPEGSIEMIRSHFRPMLDEIGCDSPIVDLGVMDAPSVGIAMRGIQAVREEFGYPAGCAFSNCFPQWTGLNSLGKDYVNLSLATAMVCCRMAGGDFLHYGIIEKSRAMAHALGSAEVFLGFAAMELDGQQLPEGHALLKMFKLAEAKAA</sequence>
<organism evidence="4 5">
    <name type="scientific">Celeribacter indicus</name>
    <dbReference type="NCBI Taxonomy" id="1208324"/>
    <lineage>
        <taxon>Bacteria</taxon>
        <taxon>Pseudomonadati</taxon>
        <taxon>Pseudomonadota</taxon>
        <taxon>Alphaproteobacteria</taxon>
        <taxon>Rhodobacterales</taxon>
        <taxon>Roseobacteraceae</taxon>
        <taxon>Celeribacter</taxon>
    </lineage>
</organism>
<dbReference type="SUPFAM" id="SSF51717">
    <property type="entry name" value="Dihydropteroate synthetase-like"/>
    <property type="match status" value="1"/>
</dbReference>
<dbReference type="GO" id="GO:0008168">
    <property type="term" value="F:methyltransferase activity"/>
    <property type="evidence" value="ECO:0007669"/>
    <property type="project" value="UniProtKB-KW"/>
</dbReference>
<comment type="similarity">
    <text evidence="1">Belongs to the MtrH family.</text>
</comment>
<evidence type="ECO:0000256" key="1">
    <source>
        <dbReference type="ARBA" id="ARBA00006230"/>
    </source>
</evidence>